<evidence type="ECO:0000313" key="1">
    <source>
        <dbReference type="EMBL" id="ACL47640.1"/>
    </source>
</evidence>
<organism evidence="1">
    <name type="scientific">Cyanothece sp. (strain PCC 7425 / ATCC 29141)</name>
    <dbReference type="NCBI Taxonomy" id="395961"/>
    <lineage>
        <taxon>Bacteria</taxon>
        <taxon>Bacillati</taxon>
        <taxon>Cyanobacteriota</taxon>
        <taxon>Cyanophyceae</taxon>
        <taxon>Gomontiellales</taxon>
        <taxon>Cyanothecaceae</taxon>
        <taxon>Cyanothece</taxon>
    </lineage>
</organism>
<gene>
    <name evidence="1" type="ordered locus">Cyan7425_5381</name>
</gene>
<reference evidence="1" key="1">
    <citation type="submission" date="2009-01" db="EMBL/GenBank/DDBJ databases">
        <title>Complete sequence of plasmid1 Cyanothece sp. PCC 7425.</title>
        <authorList>
            <consortium name="US DOE Joint Genome Institute"/>
            <person name="Lucas S."/>
            <person name="Copeland A."/>
            <person name="Lapidus A."/>
            <person name="Glavina del Rio T."/>
            <person name="Dalin E."/>
            <person name="Tice H."/>
            <person name="Bruce D."/>
            <person name="Goodwin L."/>
            <person name="Pitluck S."/>
            <person name="Sims D."/>
            <person name="Meineke L."/>
            <person name="Brettin T."/>
            <person name="Detter J.C."/>
            <person name="Han C."/>
            <person name="Larimer F."/>
            <person name="Land M."/>
            <person name="Hauser L."/>
            <person name="Kyrpides N."/>
            <person name="Ovchinnikova G."/>
            <person name="Liberton M."/>
            <person name="Stoeckel J."/>
            <person name="Banerjee A."/>
            <person name="Singh A."/>
            <person name="Page L."/>
            <person name="Sato H."/>
            <person name="Zhao L."/>
            <person name="Sherman L."/>
            <person name="Pakrasi H."/>
            <person name="Richardson P."/>
        </authorList>
    </citation>
    <scope>NUCLEOTIDE SEQUENCE</scope>
    <source>
        <strain evidence="1">PCC 7425</strain>
        <plasmid evidence="1">pP742501</plasmid>
    </source>
</reference>
<geneLocation type="plasmid" evidence="1">
    <name>pP742501</name>
</geneLocation>
<dbReference type="Gene3D" id="2.10.109.10">
    <property type="entry name" value="Umud Fragment, subunit A"/>
    <property type="match status" value="1"/>
</dbReference>
<keyword evidence="1" id="KW-0614">Plasmid</keyword>
<dbReference type="HOGENOM" id="CLU_202542_0_0_3"/>
<protein>
    <submittedName>
        <fullName evidence="1">Prophage MuMc02, S24 family peptidase</fullName>
    </submittedName>
</protein>
<dbReference type="EMBL" id="CP001345">
    <property type="protein sequence ID" value="ACL47640.1"/>
    <property type="molecule type" value="Genomic_DNA"/>
</dbReference>
<dbReference type="InterPro" id="IPR036286">
    <property type="entry name" value="LexA/Signal_pep-like_sf"/>
</dbReference>
<dbReference type="KEGG" id="cyn:Cyan7425_5381"/>
<proteinExistence type="predicted"/>
<name>B8HYZ2_CYAP4</name>
<dbReference type="SUPFAM" id="SSF51306">
    <property type="entry name" value="LexA/Signal peptidase"/>
    <property type="match status" value="1"/>
</dbReference>
<dbReference type="AlphaFoldDB" id="B8HYZ2"/>
<sequence length="51" mass="5695">MVKRLQRQPKGIIRVTSDDPAYDPFLVNLADESTDFAVLGRVVWIGHKLGA</sequence>
<accession>B8HYZ2</accession>